<dbReference type="Pfam" id="PF04139">
    <property type="entry name" value="Rad9"/>
    <property type="match status" value="1"/>
</dbReference>
<dbReference type="PANTHER" id="PTHR15237">
    <property type="entry name" value="DNA REPAIR PROTEIN RAD9"/>
    <property type="match status" value="1"/>
</dbReference>
<sequence>MRCVIPGRSVKCNFISISLVFAKAIHCLSRIGDELYLEALSQGLALRTVNSSRSAYACFLFNESFFISYDDGANDLSEDSQGEDLLKCKIAMKSCLSAFKSMNTLEKTVDQCKIDLNIKEARLVFLLYCRHGITKTYNLTFQECETLQAVFSKDLCPNFMTAQARILNDAVYNFPNNQEEITLVVCPETFKVKNYVDDEPDSTKIIHTEMMLAPEEFDNYQIGVDTDVTFCLKELRAILTFAEFSSQPLNVHFETGGKPIVFSMDGDSTYEADFVLATLVDHDSSLPPSQASVTASANTSTKSATSKDKLAKSSAKTKTVQRKATATTHNNTDATENVRERDAVNNHEQDDAMFNDDDDDDLDISEIDHVLQGKAPLSSPNTREQESKGTNRKTTKTEQKPASQRSVDANKSSVLDDFFSDSFPYQELFTTGRKELSVIHEASQETADTSTHGSAKPIQTPSSSVTEVSFLKNVDMPSLGTSSCTSPDAKSQNISGQKKTRKHEPDPEESFMEVEANDDYDFIPGTPPHKKFKSMFFSASAKHDTSQDVVLAADSDED</sequence>
<proteinExistence type="predicted"/>
<feature type="region of interest" description="Disordered" evidence="1">
    <location>
        <begin position="441"/>
        <end position="464"/>
    </location>
</feature>
<dbReference type="InterPro" id="IPR007268">
    <property type="entry name" value="Rad9/Ddc1"/>
</dbReference>
<organism evidence="2 3">
    <name type="scientific">Porites lobata</name>
    <dbReference type="NCBI Taxonomy" id="104759"/>
    <lineage>
        <taxon>Eukaryota</taxon>
        <taxon>Metazoa</taxon>
        <taxon>Cnidaria</taxon>
        <taxon>Anthozoa</taxon>
        <taxon>Hexacorallia</taxon>
        <taxon>Scleractinia</taxon>
        <taxon>Fungiina</taxon>
        <taxon>Poritidae</taxon>
        <taxon>Porites</taxon>
    </lineage>
</organism>
<reference evidence="2 3" key="1">
    <citation type="submission" date="2022-05" db="EMBL/GenBank/DDBJ databases">
        <authorList>
            <consortium name="Genoscope - CEA"/>
            <person name="William W."/>
        </authorList>
    </citation>
    <scope>NUCLEOTIDE SEQUENCE [LARGE SCALE GENOMIC DNA]</scope>
</reference>
<feature type="compositionally biased region" description="Basic and acidic residues" evidence="1">
    <location>
        <begin position="336"/>
        <end position="350"/>
    </location>
</feature>
<dbReference type="PANTHER" id="PTHR15237:SF0">
    <property type="entry name" value="CELL CYCLE CHECKPOINT CONTROL PROTEIN"/>
    <property type="match status" value="1"/>
</dbReference>
<feature type="compositionally biased region" description="Basic and acidic residues" evidence="1">
    <location>
        <begin position="383"/>
        <end position="399"/>
    </location>
</feature>
<dbReference type="EMBL" id="CALNXK010000023">
    <property type="protein sequence ID" value="CAH3111100.1"/>
    <property type="molecule type" value="Genomic_DNA"/>
</dbReference>
<dbReference type="Gene3D" id="3.70.10.10">
    <property type="match status" value="1"/>
</dbReference>
<feature type="compositionally biased region" description="Polar residues" evidence="1">
    <location>
        <begin position="444"/>
        <end position="464"/>
    </location>
</feature>
<dbReference type="SUPFAM" id="SSF55979">
    <property type="entry name" value="DNA clamp"/>
    <property type="match status" value="1"/>
</dbReference>
<evidence type="ECO:0000313" key="2">
    <source>
        <dbReference type="EMBL" id="CAH3111100.1"/>
    </source>
</evidence>
<feature type="compositionally biased region" description="Polar residues" evidence="1">
    <location>
        <begin position="479"/>
        <end position="497"/>
    </location>
</feature>
<feature type="region of interest" description="Disordered" evidence="1">
    <location>
        <begin position="287"/>
        <end position="409"/>
    </location>
</feature>
<name>A0ABN8NIX4_9CNID</name>
<comment type="caution">
    <text evidence="2">The sequence shown here is derived from an EMBL/GenBank/DDBJ whole genome shotgun (WGS) entry which is preliminary data.</text>
</comment>
<evidence type="ECO:0000256" key="1">
    <source>
        <dbReference type="SAM" id="MobiDB-lite"/>
    </source>
</evidence>
<keyword evidence="3" id="KW-1185">Reference proteome</keyword>
<dbReference type="InterPro" id="IPR046938">
    <property type="entry name" value="DNA_clamp_sf"/>
</dbReference>
<gene>
    <name evidence="2" type="ORF">PLOB_00019826</name>
</gene>
<feature type="compositionally biased region" description="Polar residues" evidence="1">
    <location>
        <begin position="400"/>
        <end position="409"/>
    </location>
</feature>
<dbReference type="Proteomes" id="UP001159405">
    <property type="component" value="Unassembled WGS sequence"/>
</dbReference>
<evidence type="ECO:0008006" key="4">
    <source>
        <dbReference type="Google" id="ProtNLM"/>
    </source>
</evidence>
<feature type="compositionally biased region" description="Low complexity" evidence="1">
    <location>
        <begin position="289"/>
        <end position="304"/>
    </location>
</feature>
<dbReference type="CDD" id="cd00577">
    <property type="entry name" value="PCNA"/>
    <property type="match status" value="1"/>
</dbReference>
<feature type="compositionally biased region" description="Acidic residues" evidence="1">
    <location>
        <begin position="351"/>
        <end position="365"/>
    </location>
</feature>
<feature type="compositionally biased region" description="Low complexity" evidence="1">
    <location>
        <begin position="312"/>
        <end position="335"/>
    </location>
</feature>
<feature type="region of interest" description="Disordered" evidence="1">
    <location>
        <begin position="479"/>
        <end position="514"/>
    </location>
</feature>
<accession>A0ABN8NIX4</accession>
<protein>
    <recommendedName>
        <fullName evidence="4">Cell cycle checkpoint control protein</fullName>
    </recommendedName>
</protein>
<evidence type="ECO:0000313" key="3">
    <source>
        <dbReference type="Proteomes" id="UP001159405"/>
    </source>
</evidence>